<keyword evidence="1" id="KW-1133">Transmembrane helix</keyword>
<dbReference type="EMBL" id="AXCN02000994">
    <property type="status" value="NOT_ANNOTATED_CDS"/>
    <property type="molecule type" value="Genomic_DNA"/>
</dbReference>
<keyword evidence="1" id="KW-0812">Transmembrane</keyword>
<dbReference type="VEuPathDB" id="VectorBase:AFAF014001"/>
<evidence type="ECO:0000313" key="3">
    <source>
        <dbReference type="Proteomes" id="UP000075886"/>
    </source>
</evidence>
<feature type="transmembrane region" description="Helical" evidence="1">
    <location>
        <begin position="20"/>
        <end position="53"/>
    </location>
</feature>
<keyword evidence="3" id="KW-1185">Reference proteome</keyword>
<reference evidence="3" key="1">
    <citation type="submission" date="2014-01" db="EMBL/GenBank/DDBJ databases">
        <title>The Genome Sequence of Anopheles farauti FAR1 (V2).</title>
        <authorList>
            <consortium name="The Broad Institute Genomics Platform"/>
            <person name="Neafsey D.E."/>
            <person name="Besansky N."/>
            <person name="Howell P."/>
            <person name="Walton C."/>
            <person name="Young S.K."/>
            <person name="Zeng Q."/>
            <person name="Gargeya S."/>
            <person name="Fitzgerald M."/>
            <person name="Haas B."/>
            <person name="Abouelleil A."/>
            <person name="Allen A.W."/>
            <person name="Alvarado L."/>
            <person name="Arachchi H.M."/>
            <person name="Berlin A.M."/>
            <person name="Chapman S.B."/>
            <person name="Gainer-Dewar J."/>
            <person name="Goldberg J."/>
            <person name="Griggs A."/>
            <person name="Gujja S."/>
            <person name="Hansen M."/>
            <person name="Howarth C."/>
            <person name="Imamovic A."/>
            <person name="Ireland A."/>
            <person name="Larimer J."/>
            <person name="McCowan C."/>
            <person name="Murphy C."/>
            <person name="Pearson M."/>
            <person name="Poon T.W."/>
            <person name="Priest M."/>
            <person name="Roberts A."/>
            <person name="Saif S."/>
            <person name="Shea T."/>
            <person name="Sisk P."/>
            <person name="Sykes S."/>
            <person name="Wortman J."/>
            <person name="Nusbaum C."/>
            <person name="Birren B."/>
        </authorList>
    </citation>
    <scope>NUCLEOTIDE SEQUENCE [LARGE SCALE GENOMIC DNA]</scope>
    <source>
        <strain evidence="3">FAR1</strain>
    </source>
</reference>
<evidence type="ECO:0000313" key="2">
    <source>
        <dbReference type="EnsemblMetazoa" id="AFAF014001-PA"/>
    </source>
</evidence>
<name>A0A182QP03_9DIPT</name>
<proteinExistence type="predicted"/>
<reference evidence="2" key="2">
    <citation type="submission" date="2020-05" db="UniProtKB">
        <authorList>
            <consortium name="EnsemblMetazoa"/>
        </authorList>
    </citation>
    <scope>IDENTIFICATION</scope>
    <source>
        <strain evidence="2">FAR1</strain>
    </source>
</reference>
<dbReference type="Proteomes" id="UP000075886">
    <property type="component" value="Unassembled WGS sequence"/>
</dbReference>
<accession>A0A182QP03</accession>
<dbReference type="EnsemblMetazoa" id="AFAF014001-RA">
    <property type="protein sequence ID" value="AFAF014001-PA"/>
    <property type="gene ID" value="AFAF014001"/>
</dbReference>
<dbReference type="AlphaFoldDB" id="A0A182QP03"/>
<evidence type="ECO:0000256" key="1">
    <source>
        <dbReference type="SAM" id="Phobius"/>
    </source>
</evidence>
<protein>
    <submittedName>
        <fullName evidence="2">Uncharacterized protein</fullName>
    </submittedName>
</protein>
<keyword evidence="1" id="KW-0472">Membrane</keyword>
<sequence length="113" mass="12374">MRELHLRVDQMLLAGVLPEVLLELLLLLLLMLLMLMVLLLLLLLLLLVLLLLLMQLTWLLSSTTNTLWSGVRVKIEVPSENAANVGSGEMSDRSSYSVALSGEFGSSLVAASE</sequence>
<organism evidence="2 3">
    <name type="scientific">Anopheles farauti</name>
    <dbReference type="NCBI Taxonomy" id="69004"/>
    <lineage>
        <taxon>Eukaryota</taxon>
        <taxon>Metazoa</taxon>
        <taxon>Ecdysozoa</taxon>
        <taxon>Arthropoda</taxon>
        <taxon>Hexapoda</taxon>
        <taxon>Insecta</taxon>
        <taxon>Pterygota</taxon>
        <taxon>Neoptera</taxon>
        <taxon>Endopterygota</taxon>
        <taxon>Diptera</taxon>
        <taxon>Nematocera</taxon>
        <taxon>Culicoidea</taxon>
        <taxon>Culicidae</taxon>
        <taxon>Anophelinae</taxon>
        <taxon>Anopheles</taxon>
    </lineage>
</organism>
<dbReference type="EMBL" id="AXCN02000993">
    <property type="status" value="NOT_ANNOTATED_CDS"/>
    <property type="molecule type" value="Genomic_DNA"/>
</dbReference>